<evidence type="ECO:0000256" key="1">
    <source>
        <dbReference type="ARBA" id="ARBA00023125"/>
    </source>
</evidence>
<dbReference type="EMBL" id="QKLU01000001">
    <property type="protein sequence ID" value="PYF76627.1"/>
    <property type="molecule type" value="Genomic_DNA"/>
</dbReference>
<gene>
    <name evidence="4" type="ORF">B0O44_10198</name>
</gene>
<keyword evidence="5" id="KW-1185">Reference proteome</keyword>
<sequence length="205" mass="23540">MQKLISSVGCIIRNKGYKGLGVNAIAREAGVHKKLIYRYFGTVDQLIETYVIEKDYWLSFNKKIEESLPQIDQQNDLEEILASILEKQFEFFFNEEEMQKIILWEISEETVLLNGICKVREEFGDLILNKTDEFFKGSGTNLRAVCALLVCGIYYMVLHAKKNDSTICGINVNSDQGKAEISKTIRQVIKWSFDLKKGQEPVIQN</sequence>
<accession>A0A318UMI1</accession>
<feature type="DNA-binding region" description="H-T-H motif" evidence="2">
    <location>
        <begin position="21"/>
        <end position="40"/>
    </location>
</feature>
<protein>
    <submittedName>
        <fullName evidence="4">TetR family transcriptional regulator</fullName>
    </submittedName>
</protein>
<reference evidence="4 5" key="1">
    <citation type="submission" date="2018-06" db="EMBL/GenBank/DDBJ databases">
        <title>Genomic Encyclopedia of Archaeal and Bacterial Type Strains, Phase II (KMG-II): from individual species to whole genera.</title>
        <authorList>
            <person name="Goeker M."/>
        </authorList>
    </citation>
    <scope>NUCLEOTIDE SEQUENCE [LARGE SCALE GENOMIC DNA]</scope>
    <source>
        <strain evidence="4 5">DSM 27372</strain>
    </source>
</reference>
<evidence type="ECO:0000256" key="2">
    <source>
        <dbReference type="PROSITE-ProRule" id="PRU00335"/>
    </source>
</evidence>
<proteinExistence type="predicted"/>
<keyword evidence="1 2" id="KW-0238">DNA-binding</keyword>
<dbReference type="GO" id="GO:0003677">
    <property type="term" value="F:DNA binding"/>
    <property type="evidence" value="ECO:0007669"/>
    <property type="project" value="UniProtKB-UniRule"/>
</dbReference>
<dbReference type="InterPro" id="IPR001647">
    <property type="entry name" value="HTH_TetR"/>
</dbReference>
<dbReference type="SUPFAM" id="SSF46689">
    <property type="entry name" value="Homeodomain-like"/>
    <property type="match status" value="1"/>
</dbReference>
<evidence type="ECO:0000259" key="3">
    <source>
        <dbReference type="PROSITE" id="PS50977"/>
    </source>
</evidence>
<dbReference type="AlphaFoldDB" id="A0A318UMI1"/>
<comment type="caution">
    <text evidence="4">The sequence shown here is derived from an EMBL/GenBank/DDBJ whole genome shotgun (WGS) entry which is preliminary data.</text>
</comment>
<name>A0A318UMI1_9SPHI</name>
<evidence type="ECO:0000313" key="4">
    <source>
        <dbReference type="EMBL" id="PYF76627.1"/>
    </source>
</evidence>
<evidence type="ECO:0000313" key="5">
    <source>
        <dbReference type="Proteomes" id="UP000248198"/>
    </source>
</evidence>
<dbReference type="PROSITE" id="PS50977">
    <property type="entry name" value="HTH_TETR_2"/>
    <property type="match status" value="1"/>
</dbReference>
<dbReference type="Proteomes" id="UP000248198">
    <property type="component" value="Unassembled WGS sequence"/>
</dbReference>
<dbReference type="InterPro" id="IPR009057">
    <property type="entry name" value="Homeodomain-like_sf"/>
</dbReference>
<feature type="domain" description="HTH tetR-type" evidence="3">
    <location>
        <begin position="1"/>
        <end position="58"/>
    </location>
</feature>
<organism evidence="4 5">
    <name type="scientific">Pedobacter nutrimenti</name>
    <dbReference type="NCBI Taxonomy" id="1241337"/>
    <lineage>
        <taxon>Bacteria</taxon>
        <taxon>Pseudomonadati</taxon>
        <taxon>Bacteroidota</taxon>
        <taxon>Sphingobacteriia</taxon>
        <taxon>Sphingobacteriales</taxon>
        <taxon>Sphingobacteriaceae</taxon>
        <taxon>Pedobacter</taxon>
    </lineage>
</organism>
<dbReference type="Gene3D" id="1.10.357.10">
    <property type="entry name" value="Tetracycline Repressor, domain 2"/>
    <property type="match status" value="1"/>
</dbReference>
<dbReference type="Pfam" id="PF00440">
    <property type="entry name" value="TetR_N"/>
    <property type="match status" value="1"/>
</dbReference>